<reference evidence="1 2" key="1">
    <citation type="journal article" date="2013" name="J. Biotechnol.">
        <title>Establishment and interpretation of the genome sequence of the phytopathogenic fungus Rhizoctonia solani AG1-IB isolate 7/3/14.</title>
        <authorList>
            <person name="Wibberg D.W."/>
            <person name="Jelonek L.J."/>
            <person name="Rupp O.R."/>
            <person name="Hennig M.H."/>
            <person name="Eikmeyer F.E."/>
            <person name="Goesmann A.G."/>
            <person name="Hartmann A.H."/>
            <person name="Borriss R.B."/>
            <person name="Grosch R.G."/>
            <person name="Puehler A.P."/>
            <person name="Schlueter A.S."/>
        </authorList>
    </citation>
    <scope>NUCLEOTIDE SEQUENCE [LARGE SCALE GENOMIC DNA]</scope>
    <source>
        <strain evidence="2">AG1-IB / isolate 7/3/14</strain>
    </source>
</reference>
<proteinExistence type="predicted"/>
<dbReference type="AlphaFoldDB" id="M5BX89"/>
<comment type="caution">
    <text evidence="1">The sequence shown here is derived from an EMBL/GenBank/DDBJ whole genome shotgun (WGS) entry which is preliminary data.</text>
</comment>
<dbReference type="EMBL" id="CAOJ01009549">
    <property type="protein sequence ID" value="CCO32253.1"/>
    <property type="molecule type" value="Genomic_DNA"/>
</dbReference>
<gene>
    <name evidence="1" type="ORF">BN14_06307</name>
</gene>
<evidence type="ECO:0000313" key="2">
    <source>
        <dbReference type="Proteomes" id="UP000012065"/>
    </source>
</evidence>
<dbReference type="HOGENOM" id="CLU_2016785_0_0_1"/>
<dbReference type="Proteomes" id="UP000012065">
    <property type="component" value="Unassembled WGS sequence"/>
</dbReference>
<evidence type="ECO:0000313" key="1">
    <source>
        <dbReference type="EMBL" id="CCO32253.1"/>
    </source>
</evidence>
<sequence>MILPERVQSRISALSRRLRQCQAELKLLDAEERFEEHDALCEGEFMSIFRDTCVLVQEEHALNPPYLTELISEVQKIHNRALGYAYGIGDLYDFMASWAHDDAAGRALIVDRSEAALSLREWY</sequence>
<organism evidence="1 2">
    <name type="scientific">Thanatephorus cucumeris (strain AG1-IB / isolate 7/3/14)</name>
    <name type="common">Lettuce bottom rot fungus</name>
    <name type="synonym">Rhizoctonia solani</name>
    <dbReference type="NCBI Taxonomy" id="1108050"/>
    <lineage>
        <taxon>Eukaryota</taxon>
        <taxon>Fungi</taxon>
        <taxon>Dikarya</taxon>
        <taxon>Basidiomycota</taxon>
        <taxon>Agaricomycotina</taxon>
        <taxon>Agaricomycetes</taxon>
        <taxon>Cantharellales</taxon>
        <taxon>Ceratobasidiaceae</taxon>
        <taxon>Rhizoctonia</taxon>
        <taxon>Rhizoctonia solani AG-1</taxon>
    </lineage>
</organism>
<accession>M5BX89</accession>
<name>M5BX89_THACB</name>
<protein>
    <submittedName>
        <fullName evidence="1">Uncharacterized protein</fullName>
    </submittedName>
</protein>